<proteinExistence type="predicted"/>
<feature type="region of interest" description="Disordered" evidence="1">
    <location>
        <begin position="1"/>
        <end position="220"/>
    </location>
</feature>
<feature type="non-terminal residue" evidence="2">
    <location>
        <position position="220"/>
    </location>
</feature>
<evidence type="ECO:0000313" key="2">
    <source>
        <dbReference type="EMBL" id="CAA9471487.1"/>
    </source>
</evidence>
<organism evidence="2">
    <name type="scientific">uncultured Solirubrobacteraceae bacterium</name>
    <dbReference type="NCBI Taxonomy" id="1162706"/>
    <lineage>
        <taxon>Bacteria</taxon>
        <taxon>Bacillati</taxon>
        <taxon>Actinomycetota</taxon>
        <taxon>Thermoleophilia</taxon>
        <taxon>Solirubrobacterales</taxon>
        <taxon>Solirubrobacteraceae</taxon>
        <taxon>environmental samples</taxon>
    </lineage>
</organism>
<reference evidence="2" key="1">
    <citation type="submission" date="2020-02" db="EMBL/GenBank/DDBJ databases">
        <authorList>
            <person name="Meier V. D."/>
        </authorList>
    </citation>
    <scope>NUCLEOTIDE SEQUENCE</scope>
    <source>
        <strain evidence="2">AVDCRST_MAG30</strain>
    </source>
</reference>
<feature type="non-terminal residue" evidence="2">
    <location>
        <position position="1"/>
    </location>
</feature>
<feature type="compositionally biased region" description="Basic residues" evidence="1">
    <location>
        <begin position="153"/>
        <end position="178"/>
    </location>
</feature>
<dbReference type="AlphaFoldDB" id="A0A6J4RHR1"/>
<feature type="compositionally biased region" description="Basic residues" evidence="1">
    <location>
        <begin position="21"/>
        <end position="35"/>
    </location>
</feature>
<gene>
    <name evidence="2" type="ORF">AVDCRST_MAG30-141</name>
</gene>
<name>A0A6J4RHR1_9ACTN</name>
<feature type="compositionally biased region" description="Basic residues" evidence="1">
    <location>
        <begin position="75"/>
        <end position="118"/>
    </location>
</feature>
<accession>A0A6J4RHR1</accession>
<feature type="compositionally biased region" description="Basic and acidic residues" evidence="1">
    <location>
        <begin position="139"/>
        <end position="149"/>
    </location>
</feature>
<evidence type="ECO:0000256" key="1">
    <source>
        <dbReference type="SAM" id="MobiDB-lite"/>
    </source>
</evidence>
<dbReference type="EMBL" id="CADCVS010000027">
    <property type="protein sequence ID" value="CAA9471487.1"/>
    <property type="molecule type" value="Genomic_DNA"/>
</dbReference>
<protein>
    <submittedName>
        <fullName evidence="2">Uncharacterized protein</fullName>
    </submittedName>
</protein>
<sequence>APPAHVDRTGATRGAPLPPLRRARAAGVRRGRVHARGAVLLRPGLDDRDGALGRPHDRRDRRRQSGRGVLPHGGDRRRRRMGHAARRRAVRGRARGRARHRQGRGPRPRHDRVRLVGRRRGDGSGPASRMDAPLGGGDDGVRHGADRAARAARAPRHPRRRRRLAAALRHRRPRRRSRPAPPLPLARPRPDAARAARPRAWPPRGPQRGRRAVAAPPWRL</sequence>
<feature type="compositionally biased region" description="Basic and acidic residues" evidence="1">
    <location>
        <begin position="1"/>
        <end position="10"/>
    </location>
</feature>
<feature type="compositionally biased region" description="Basic and acidic residues" evidence="1">
    <location>
        <begin position="44"/>
        <end position="58"/>
    </location>
</feature>